<organism evidence="3 4">
    <name type="scientific">Isoptericola dokdonensis DS-3</name>
    <dbReference type="NCBI Taxonomy" id="1300344"/>
    <lineage>
        <taxon>Bacteria</taxon>
        <taxon>Bacillati</taxon>
        <taxon>Actinomycetota</taxon>
        <taxon>Actinomycetes</taxon>
        <taxon>Micrococcales</taxon>
        <taxon>Promicromonosporaceae</taxon>
        <taxon>Isoptericola</taxon>
    </lineage>
</organism>
<dbReference type="PATRIC" id="fig|1300344.3.peg.2471"/>
<name>A0A168FK56_9MICO</name>
<dbReference type="STRING" id="1300344.I598_2463"/>
<dbReference type="InterPro" id="IPR027843">
    <property type="entry name" value="DUF4440"/>
</dbReference>
<dbReference type="KEGG" id="ido:I598_2463"/>
<dbReference type="Proteomes" id="UP000076794">
    <property type="component" value="Chromosome"/>
</dbReference>
<evidence type="ECO:0000259" key="2">
    <source>
        <dbReference type="Pfam" id="PF14534"/>
    </source>
</evidence>
<evidence type="ECO:0000256" key="1">
    <source>
        <dbReference type="SAM" id="MobiDB-lite"/>
    </source>
</evidence>
<sequence length="155" mass="16642">MSAVRVADAATRAAVLATEDARRAALVAHDLDALDALFDDTLVHVHAPGLIHTKALLMEHVATRHAYLAVTRDDLVVRTIGDDVAVVTGRIVNRLRTAEGGERTLGGVATQVLVRGDDGRWRFVSFQMTPDGKQEWGALPSQLAAGPDDQKDSAR</sequence>
<protein>
    <recommendedName>
        <fullName evidence="2">DUF4440 domain-containing protein</fullName>
    </recommendedName>
</protein>
<dbReference type="Pfam" id="PF14534">
    <property type="entry name" value="DUF4440"/>
    <property type="match status" value="1"/>
</dbReference>
<dbReference type="InterPro" id="IPR032710">
    <property type="entry name" value="NTF2-like_dom_sf"/>
</dbReference>
<proteinExistence type="predicted"/>
<dbReference type="SUPFAM" id="SSF54427">
    <property type="entry name" value="NTF2-like"/>
    <property type="match status" value="1"/>
</dbReference>
<dbReference type="Gene3D" id="3.10.450.50">
    <property type="match status" value="1"/>
</dbReference>
<feature type="domain" description="DUF4440" evidence="2">
    <location>
        <begin position="15"/>
        <end position="122"/>
    </location>
</feature>
<accession>A0A168FK56</accession>
<keyword evidence="4" id="KW-1185">Reference proteome</keyword>
<gene>
    <name evidence="3" type="ORF">I598_2463</name>
</gene>
<evidence type="ECO:0000313" key="4">
    <source>
        <dbReference type="Proteomes" id="UP000076794"/>
    </source>
</evidence>
<feature type="region of interest" description="Disordered" evidence="1">
    <location>
        <begin position="133"/>
        <end position="155"/>
    </location>
</feature>
<reference evidence="3 4" key="1">
    <citation type="submission" date="2016-01" db="EMBL/GenBank/DDBJ databases">
        <title>Complete genome sequence of a soil Actinobacterium, Isoptericola dokdonensis DS-3.</title>
        <authorList>
            <person name="Kwon S.-K."/>
            <person name="Kim J.F."/>
        </authorList>
    </citation>
    <scope>NUCLEOTIDE SEQUENCE [LARGE SCALE GENOMIC DNA]</scope>
    <source>
        <strain evidence="3 4">DS-3</strain>
    </source>
</reference>
<dbReference type="EMBL" id="CP014209">
    <property type="protein sequence ID" value="ANC32000.1"/>
    <property type="molecule type" value="Genomic_DNA"/>
</dbReference>
<dbReference type="OrthoDB" id="5146008at2"/>
<dbReference type="RefSeq" id="WP_068203197.1">
    <property type="nucleotide sequence ID" value="NZ_CP014209.1"/>
</dbReference>
<dbReference type="AlphaFoldDB" id="A0A168FK56"/>
<evidence type="ECO:0000313" key="3">
    <source>
        <dbReference type="EMBL" id="ANC32000.1"/>
    </source>
</evidence>